<dbReference type="Pfam" id="PF07984">
    <property type="entry name" value="NTP_transf_7"/>
    <property type="match status" value="1"/>
</dbReference>
<comment type="similarity">
    <text evidence="1">Belongs to the TENT family.</text>
</comment>
<evidence type="ECO:0000256" key="4">
    <source>
        <dbReference type="ARBA" id="ARBA00047933"/>
    </source>
</evidence>
<comment type="catalytic activity">
    <reaction evidence="4">
        <text>RNA(n) + ATP = RNA(n)-3'-adenine ribonucleotide + diphosphate</text>
        <dbReference type="Rhea" id="RHEA:11332"/>
        <dbReference type="Rhea" id="RHEA-COMP:14527"/>
        <dbReference type="Rhea" id="RHEA-COMP:17347"/>
        <dbReference type="ChEBI" id="CHEBI:30616"/>
        <dbReference type="ChEBI" id="CHEBI:33019"/>
        <dbReference type="ChEBI" id="CHEBI:140395"/>
        <dbReference type="ChEBI" id="CHEBI:173115"/>
        <dbReference type="EC" id="2.7.7.19"/>
    </reaction>
    <physiologicalReaction direction="left-to-right" evidence="4">
        <dbReference type="Rhea" id="RHEA:11333"/>
    </physiologicalReaction>
</comment>
<evidence type="ECO:0000313" key="6">
    <source>
        <dbReference type="EMBL" id="KAK6726887.1"/>
    </source>
</evidence>
<proteinExistence type="inferred from homology"/>
<evidence type="ECO:0000256" key="2">
    <source>
        <dbReference type="ARBA" id="ARBA00012388"/>
    </source>
</evidence>
<evidence type="ECO:0000313" key="7">
    <source>
        <dbReference type="Proteomes" id="UP001303046"/>
    </source>
</evidence>
<feature type="region of interest" description="Disordered" evidence="5">
    <location>
        <begin position="458"/>
        <end position="479"/>
    </location>
</feature>
<dbReference type="PANTHER" id="PTHR12974">
    <property type="entry name" value="PRION-LIKE- Q/N-RICH -DOMAIN-BEARING PROTEIN PROTEIN 44"/>
    <property type="match status" value="1"/>
</dbReference>
<name>A0ABR1BKA1_NECAM</name>
<dbReference type="SMART" id="SM01153">
    <property type="entry name" value="DUF1693"/>
    <property type="match status" value="1"/>
</dbReference>
<dbReference type="EMBL" id="JAVFWL010000001">
    <property type="protein sequence ID" value="KAK6726887.1"/>
    <property type="molecule type" value="Genomic_DNA"/>
</dbReference>
<feature type="region of interest" description="Disordered" evidence="5">
    <location>
        <begin position="72"/>
        <end position="113"/>
    </location>
</feature>
<feature type="compositionally biased region" description="Basic residues" evidence="5">
    <location>
        <begin position="88"/>
        <end position="101"/>
    </location>
</feature>
<comment type="caution">
    <text evidence="6">The sequence shown here is derived from an EMBL/GenBank/DDBJ whole genome shotgun (WGS) entry which is preliminary data.</text>
</comment>
<dbReference type="PANTHER" id="PTHR12974:SF36">
    <property type="entry name" value="POLYNUCLEOTIDE ADENYLYLTRANSFERASE"/>
    <property type="match status" value="1"/>
</dbReference>
<dbReference type="EC" id="2.7.7.19" evidence="2"/>
<gene>
    <name evidence="6" type="primary">Necator_chrI.g1028</name>
    <name evidence="6" type="ORF">RB195_004904</name>
</gene>
<evidence type="ECO:0000256" key="1">
    <source>
        <dbReference type="ARBA" id="ARBA00007631"/>
    </source>
</evidence>
<feature type="region of interest" description="Disordered" evidence="5">
    <location>
        <begin position="1"/>
        <end position="51"/>
    </location>
</feature>
<reference evidence="6 7" key="1">
    <citation type="submission" date="2023-08" db="EMBL/GenBank/DDBJ databases">
        <title>A Necator americanus chromosomal reference genome.</title>
        <authorList>
            <person name="Ilik V."/>
            <person name="Petrzelkova K.J."/>
            <person name="Pardy F."/>
            <person name="Fuh T."/>
            <person name="Niatou-Singa F.S."/>
            <person name="Gouil Q."/>
            <person name="Baker L."/>
            <person name="Ritchie M.E."/>
            <person name="Jex A.R."/>
            <person name="Gazzola D."/>
            <person name="Li H."/>
            <person name="Toshio Fujiwara R."/>
            <person name="Zhan B."/>
            <person name="Aroian R.V."/>
            <person name="Pafco B."/>
            <person name="Schwarz E.M."/>
        </authorList>
    </citation>
    <scope>NUCLEOTIDE SEQUENCE [LARGE SCALE GENOMIC DNA]</scope>
    <source>
        <strain evidence="6 7">Aroian</strain>
        <tissue evidence="6">Whole animal</tissue>
    </source>
</reference>
<organism evidence="6 7">
    <name type="scientific">Necator americanus</name>
    <name type="common">Human hookworm</name>
    <dbReference type="NCBI Taxonomy" id="51031"/>
    <lineage>
        <taxon>Eukaryota</taxon>
        <taxon>Metazoa</taxon>
        <taxon>Ecdysozoa</taxon>
        <taxon>Nematoda</taxon>
        <taxon>Chromadorea</taxon>
        <taxon>Rhabditida</taxon>
        <taxon>Rhabditina</taxon>
        <taxon>Rhabditomorpha</taxon>
        <taxon>Strongyloidea</taxon>
        <taxon>Ancylostomatidae</taxon>
        <taxon>Bunostominae</taxon>
        <taxon>Necator</taxon>
    </lineage>
</organism>
<protein>
    <recommendedName>
        <fullName evidence="2">polynucleotide adenylyltransferase</fullName>
        <ecNumber evidence="2">2.7.7.19</ecNumber>
    </recommendedName>
</protein>
<keyword evidence="3" id="KW-0808">Transferase</keyword>
<evidence type="ECO:0000256" key="5">
    <source>
        <dbReference type="SAM" id="MobiDB-lite"/>
    </source>
</evidence>
<evidence type="ECO:0000256" key="3">
    <source>
        <dbReference type="ARBA" id="ARBA00022679"/>
    </source>
</evidence>
<dbReference type="Proteomes" id="UP001303046">
    <property type="component" value="Unassembled WGS sequence"/>
</dbReference>
<dbReference type="InterPro" id="IPR012937">
    <property type="entry name" value="TET5"/>
</dbReference>
<keyword evidence="7" id="KW-1185">Reference proteome</keyword>
<sequence length="559" mass="62911">MTSFLTDNKSDAKQLRGLRCGRPSSAERECSPSPESAGHGSEASRAGRSAHVGRECVRRGIAEIAPCGLSVRSRGRDKSTNAGGVRQTRAHHAHRHRRPRRSERAGRRIAGRGQPGPALIVIARRRSGRSFVRTTVNVSYAFHSMQSSRKRLVSQWPRGLTVAPHSHSSRSMNKEGPYVASTTELTRKQVDRLRTVLSETVEIHGKGNFPTISARLIDIISCVREKLRQAGMPPKSVKLNGGAASYVASADDFSYADLDLIFPMDVENSDSFDKVREAVFDTIMDMMPSANKTKINADTLKDVYIGKMVKVSGDDDRWSLFSLHNDFGRCIELKFVDKMRRQFEFSVDSFQITLDPLLDDFNASDAKVYIESMFGDVHQAMSHLHERLIDTRRPEEIRGGGLLKYCHLLTRGYKAARPSKCRQLERYMCSRFFIDFPDVVSQEQKLRNYLDNHFGSNNDQWSSSGDDTDSEASTSQAPSTILAQSQAKYDFLMLLHRVVSESTVCLMSHERRQTLVMIDRLAFQVSLSIYNPQSTVAGHTPRTTLFYLPRNTTQWIPVV</sequence>
<accession>A0ABR1BKA1</accession>